<feature type="transmembrane region" description="Helical" evidence="1">
    <location>
        <begin position="111"/>
        <end position="129"/>
    </location>
</feature>
<organism evidence="2 3">
    <name type="scientific">Candidatus Caccoplasma merdipullorum</name>
    <dbReference type="NCBI Taxonomy" id="2840718"/>
    <lineage>
        <taxon>Bacteria</taxon>
        <taxon>Pseudomonadati</taxon>
        <taxon>Bacteroidota</taxon>
        <taxon>Bacteroidia</taxon>
        <taxon>Bacteroidales</taxon>
        <taxon>Bacteroidaceae</taxon>
        <taxon>Bacteroidaceae incertae sedis</taxon>
        <taxon>Candidatus Caccoplasma</taxon>
    </lineage>
</organism>
<dbReference type="EMBL" id="JADIMW010000011">
    <property type="protein sequence ID" value="MBO8437514.1"/>
    <property type="molecule type" value="Genomic_DNA"/>
</dbReference>
<feature type="transmembrane region" description="Helical" evidence="1">
    <location>
        <begin position="136"/>
        <end position="155"/>
    </location>
</feature>
<evidence type="ECO:0008006" key="4">
    <source>
        <dbReference type="Google" id="ProtNLM"/>
    </source>
</evidence>
<evidence type="ECO:0000256" key="1">
    <source>
        <dbReference type="SAM" id="Phobius"/>
    </source>
</evidence>
<proteinExistence type="predicted"/>
<feature type="transmembrane region" description="Helical" evidence="1">
    <location>
        <begin position="73"/>
        <end position="91"/>
    </location>
</feature>
<name>A0A9D9E0U2_9BACT</name>
<comment type="caution">
    <text evidence="2">The sequence shown here is derived from an EMBL/GenBank/DDBJ whole genome shotgun (WGS) entry which is preliminary data.</text>
</comment>
<accession>A0A9D9E0U2</accession>
<evidence type="ECO:0000313" key="3">
    <source>
        <dbReference type="Proteomes" id="UP000823636"/>
    </source>
</evidence>
<dbReference type="AlphaFoldDB" id="A0A9D9E0U2"/>
<evidence type="ECO:0000313" key="2">
    <source>
        <dbReference type="EMBL" id="MBO8437514.1"/>
    </source>
</evidence>
<keyword evidence="1" id="KW-0812">Transmembrane</keyword>
<sequence>MRKNSVLSVFKFIIFPKRAWSEAEKAYASCTDIKDDNSALNMLSLFSGIASLAAFIVNLHFTKERGDSGMETALRIAVITFVQFFATYFIVGFTTLKLMGKDAGKAKCDLYAGIICSATILFYIIGMFVPSGFLPYIAILSLYIVYIAWAGARQFLNVTENAQGRFIPFISIMTLLLPAIIAILLKLLMRLI</sequence>
<protein>
    <recommendedName>
        <fullName evidence="4">Yip1 domain-containing protein</fullName>
    </recommendedName>
</protein>
<keyword evidence="1" id="KW-1133">Transmembrane helix</keyword>
<keyword evidence="1" id="KW-0472">Membrane</keyword>
<feature type="transmembrane region" description="Helical" evidence="1">
    <location>
        <begin position="167"/>
        <end position="188"/>
    </location>
</feature>
<reference evidence="2" key="1">
    <citation type="submission" date="2020-10" db="EMBL/GenBank/DDBJ databases">
        <authorList>
            <person name="Gilroy R."/>
        </authorList>
    </citation>
    <scope>NUCLEOTIDE SEQUENCE</scope>
    <source>
        <strain evidence="2">G3-4614</strain>
    </source>
</reference>
<dbReference type="Proteomes" id="UP000823636">
    <property type="component" value="Unassembled WGS sequence"/>
</dbReference>
<reference evidence="2" key="2">
    <citation type="journal article" date="2021" name="PeerJ">
        <title>Extensive microbial diversity within the chicken gut microbiome revealed by metagenomics and culture.</title>
        <authorList>
            <person name="Gilroy R."/>
            <person name="Ravi A."/>
            <person name="Getino M."/>
            <person name="Pursley I."/>
            <person name="Horton D.L."/>
            <person name="Alikhan N.F."/>
            <person name="Baker D."/>
            <person name="Gharbi K."/>
            <person name="Hall N."/>
            <person name="Watson M."/>
            <person name="Adriaenssens E.M."/>
            <person name="Foster-Nyarko E."/>
            <person name="Jarju S."/>
            <person name="Secka A."/>
            <person name="Antonio M."/>
            <person name="Oren A."/>
            <person name="Chaudhuri R.R."/>
            <person name="La Ragione R."/>
            <person name="Hildebrand F."/>
            <person name="Pallen M.J."/>
        </authorList>
    </citation>
    <scope>NUCLEOTIDE SEQUENCE</scope>
    <source>
        <strain evidence="2">G3-4614</strain>
    </source>
</reference>
<gene>
    <name evidence="2" type="ORF">IAC54_01265</name>
</gene>
<feature type="transmembrane region" description="Helical" evidence="1">
    <location>
        <begin position="39"/>
        <end position="61"/>
    </location>
</feature>